<evidence type="ECO:0000313" key="2">
    <source>
        <dbReference type="Proteomes" id="UP000265798"/>
    </source>
</evidence>
<accession>A0A396Z1C5</accession>
<gene>
    <name evidence="1" type="ORF">DLM75_17675</name>
</gene>
<reference evidence="2" key="1">
    <citation type="submission" date="2018-05" db="EMBL/GenBank/DDBJ databases">
        <title>Leptospira yasudae sp. nov. and Leptospira stimsonii sp. nov., two pathogenic species of the genus Leptospira isolated from environmental sources.</title>
        <authorList>
            <person name="Casanovas-Massana A."/>
            <person name="Hamond C."/>
            <person name="Santos L.A."/>
            <person name="Hacker K.P."/>
            <person name="Balassiano I."/>
            <person name="Medeiros M.A."/>
            <person name="Reis M.G."/>
            <person name="Ko A.I."/>
            <person name="Wunder E.A."/>
        </authorList>
    </citation>
    <scope>NUCLEOTIDE SEQUENCE [LARGE SCALE GENOMIC DNA]</scope>
    <source>
        <strain evidence="2">Yale</strain>
    </source>
</reference>
<sequence>MEENKKKNERTLLFSEFTDQNIALADILAGFFRKTLESIAKSYKSECLETRKCAPKSTRFARCDFLWL</sequence>
<protein>
    <submittedName>
        <fullName evidence="1">Uncharacterized protein</fullName>
    </submittedName>
</protein>
<proteinExistence type="predicted"/>
<dbReference type="Proteomes" id="UP000265798">
    <property type="component" value="Unassembled WGS sequence"/>
</dbReference>
<comment type="caution">
    <text evidence="1">The sequence shown here is derived from an EMBL/GenBank/DDBJ whole genome shotgun (WGS) entry which is preliminary data.</text>
</comment>
<organism evidence="1 2">
    <name type="scientific">Leptospira stimsonii</name>
    <dbReference type="NCBI Taxonomy" id="2202203"/>
    <lineage>
        <taxon>Bacteria</taxon>
        <taxon>Pseudomonadati</taxon>
        <taxon>Spirochaetota</taxon>
        <taxon>Spirochaetia</taxon>
        <taxon>Leptospirales</taxon>
        <taxon>Leptospiraceae</taxon>
        <taxon>Leptospira</taxon>
    </lineage>
</organism>
<evidence type="ECO:0000313" key="1">
    <source>
        <dbReference type="EMBL" id="RHX87327.1"/>
    </source>
</evidence>
<dbReference type="EMBL" id="QHCT01000005">
    <property type="protein sequence ID" value="RHX87327.1"/>
    <property type="molecule type" value="Genomic_DNA"/>
</dbReference>
<dbReference type="AlphaFoldDB" id="A0A396Z1C5"/>
<name>A0A396Z1C5_9LEPT</name>